<feature type="transmembrane region" description="Helical" evidence="6">
    <location>
        <begin position="6"/>
        <end position="30"/>
    </location>
</feature>
<keyword evidence="5 6" id="KW-0472">Membrane</keyword>
<evidence type="ECO:0000313" key="8">
    <source>
        <dbReference type="Proteomes" id="UP001528411"/>
    </source>
</evidence>
<feature type="transmembrane region" description="Helical" evidence="6">
    <location>
        <begin position="160"/>
        <end position="178"/>
    </location>
</feature>
<name>A0ABT5FAK6_9GAMM</name>
<comment type="caution">
    <text evidence="7">The sequence shown here is derived from an EMBL/GenBank/DDBJ whole genome shotgun (WGS) entry which is preliminary data.</text>
</comment>
<keyword evidence="8" id="KW-1185">Reference proteome</keyword>
<feature type="transmembrane region" description="Helical" evidence="6">
    <location>
        <begin position="74"/>
        <end position="92"/>
    </location>
</feature>
<evidence type="ECO:0000256" key="2">
    <source>
        <dbReference type="ARBA" id="ARBA00022475"/>
    </source>
</evidence>
<dbReference type="InterPro" id="IPR001123">
    <property type="entry name" value="LeuE-type"/>
</dbReference>
<evidence type="ECO:0000313" key="7">
    <source>
        <dbReference type="EMBL" id="MDC2887893.1"/>
    </source>
</evidence>
<dbReference type="PIRSF" id="PIRSF006324">
    <property type="entry name" value="LeuE"/>
    <property type="match status" value="1"/>
</dbReference>
<evidence type="ECO:0000256" key="3">
    <source>
        <dbReference type="ARBA" id="ARBA00022692"/>
    </source>
</evidence>
<evidence type="ECO:0000256" key="1">
    <source>
        <dbReference type="ARBA" id="ARBA00004651"/>
    </source>
</evidence>
<dbReference type="RefSeq" id="WP_215962936.1">
    <property type="nucleotide sequence ID" value="NZ_JAQOMS010000002.1"/>
</dbReference>
<keyword evidence="4 6" id="KW-1133">Transmembrane helix</keyword>
<dbReference type="EMBL" id="JAQOMS010000002">
    <property type="protein sequence ID" value="MDC2887893.1"/>
    <property type="molecule type" value="Genomic_DNA"/>
</dbReference>
<evidence type="ECO:0000256" key="4">
    <source>
        <dbReference type="ARBA" id="ARBA00022989"/>
    </source>
</evidence>
<keyword evidence="2" id="KW-1003">Cell membrane</keyword>
<dbReference type="Pfam" id="PF01810">
    <property type="entry name" value="LysE"/>
    <property type="match status" value="1"/>
</dbReference>
<evidence type="ECO:0000256" key="5">
    <source>
        <dbReference type="ARBA" id="ARBA00023136"/>
    </source>
</evidence>
<organism evidence="7 8">
    <name type="scientific">Psychrosphaera algicola</name>
    <dbReference type="NCBI Taxonomy" id="3023714"/>
    <lineage>
        <taxon>Bacteria</taxon>
        <taxon>Pseudomonadati</taxon>
        <taxon>Pseudomonadota</taxon>
        <taxon>Gammaproteobacteria</taxon>
        <taxon>Alteromonadales</taxon>
        <taxon>Pseudoalteromonadaceae</taxon>
        <taxon>Psychrosphaera</taxon>
    </lineage>
</organism>
<dbReference type="PANTHER" id="PTHR30086:SF20">
    <property type="entry name" value="ARGININE EXPORTER PROTEIN ARGO-RELATED"/>
    <property type="match status" value="1"/>
</dbReference>
<comment type="subcellular location">
    <subcellularLocation>
        <location evidence="1">Cell membrane</location>
        <topology evidence="1">Multi-pass membrane protein</topology>
    </subcellularLocation>
</comment>
<feature type="transmembrane region" description="Helical" evidence="6">
    <location>
        <begin position="190"/>
        <end position="210"/>
    </location>
</feature>
<evidence type="ECO:0000256" key="6">
    <source>
        <dbReference type="SAM" id="Phobius"/>
    </source>
</evidence>
<dbReference type="PANTHER" id="PTHR30086">
    <property type="entry name" value="ARGININE EXPORTER PROTEIN ARGO"/>
    <property type="match status" value="1"/>
</dbReference>
<dbReference type="Proteomes" id="UP001528411">
    <property type="component" value="Unassembled WGS sequence"/>
</dbReference>
<accession>A0ABT5FAK6</accession>
<reference evidence="7 8" key="1">
    <citation type="submission" date="2023-01" db="EMBL/GenBank/DDBJ databases">
        <title>Psychrosphaera sp. nov., isolated from marine algae.</title>
        <authorList>
            <person name="Bayburt H."/>
            <person name="Choi B.J."/>
            <person name="Kim J.M."/>
            <person name="Choi D.G."/>
            <person name="Jeon C.O."/>
        </authorList>
    </citation>
    <scope>NUCLEOTIDE SEQUENCE [LARGE SCALE GENOMIC DNA]</scope>
    <source>
        <strain evidence="7 8">G1-22</strain>
    </source>
</reference>
<feature type="transmembrane region" description="Helical" evidence="6">
    <location>
        <begin position="42"/>
        <end position="68"/>
    </location>
</feature>
<keyword evidence="3 6" id="KW-0812">Transmembrane</keyword>
<gene>
    <name evidence="7" type="ORF">PN838_02400</name>
</gene>
<proteinExistence type="predicted"/>
<protein>
    <submittedName>
        <fullName evidence="7">LysE family translocator</fullName>
    </submittedName>
</protein>
<sequence length="219" mass="24226">MDSSSLLIEFLTIATAHFFAVASPGPDFAIVLKHSINYGKRIAIITSLGVGTAIFIHVAYALMGIGLIISSTPWLYDLLILFASGFLLYLGFGAIRSSKNVKTNEQVIDNNVVEISGKRAFYLGFLTNGLNPKATIFFLSLFTVVVSAETPLIIKGLYGVYLALATTAWFCFLSLILTRPKVREFFNGHAYIFDRVMGWVLILLAVKITYSEIITKYLF</sequence>